<reference evidence="2" key="1">
    <citation type="journal article" date="2020" name="Fungal Divers.">
        <title>Resolving the Mortierellaceae phylogeny through synthesis of multi-gene phylogenetics and phylogenomics.</title>
        <authorList>
            <person name="Vandepol N."/>
            <person name="Liber J."/>
            <person name="Desiro A."/>
            <person name="Na H."/>
            <person name="Kennedy M."/>
            <person name="Barry K."/>
            <person name="Grigoriev I.V."/>
            <person name="Miller A.N."/>
            <person name="O'Donnell K."/>
            <person name="Stajich J.E."/>
            <person name="Bonito G."/>
        </authorList>
    </citation>
    <scope>NUCLEOTIDE SEQUENCE</scope>
    <source>
        <strain evidence="2">NVP60</strain>
    </source>
</reference>
<organism evidence="2 3">
    <name type="scientific">Linnemannia gamsii</name>
    <dbReference type="NCBI Taxonomy" id="64522"/>
    <lineage>
        <taxon>Eukaryota</taxon>
        <taxon>Fungi</taxon>
        <taxon>Fungi incertae sedis</taxon>
        <taxon>Mucoromycota</taxon>
        <taxon>Mortierellomycotina</taxon>
        <taxon>Mortierellomycetes</taxon>
        <taxon>Mortierellales</taxon>
        <taxon>Mortierellaceae</taxon>
        <taxon>Linnemannia</taxon>
    </lineage>
</organism>
<dbReference type="Proteomes" id="UP000823405">
    <property type="component" value="Unassembled WGS sequence"/>
</dbReference>
<evidence type="ECO:0000256" key="1">
    <source>
        <dbReference type="SAM" id="MobiDB-lite"/>
    </source>
</evidence>
<keyword evidence="3" id="KW-1185">Reference proteome</keyword>
<proteinExistence type="predicted"/>
<gene>
    <name evidence="2" type="ORF">BGZ97_010236</name>
</gene>
<accession>A0A9P6QLS8</accession>
<evidence type="ECO:0000313" key="2">
    <source>
        <dbReference type="EMBL" id="KAG0275654.1"/>
    </source>
</evidence>
<dbReference type="AlphaFoldDB" id="A0A9P6QLS8"/>
<feature type="non-terminal residue" evidence="2">
    <location>
        <position position="62"/>
    </location>
</feature>
<comment type="caution">
    <text evidence="2">The sequence shown here is derived from an EMBL/GenBank/DDBJ whole genome shotgun (WGS) entry which is preliminary data.</text>
</comment>
<feature type="region of interest" description="Disordered" evidence="1">
    <location>
        <begin position="34"/>
        <end position="62"/>
    </location>
</feature>
<sequence>WISTLSVSARVKVNSKKRLSVLWQHCNCSWHRQHRPQRSSRQFRNSSRQGHRSWLQTQHLKT</sequence>
<protein>
    <submittedName>
        <fullName evidence="2">Uncharacterized protein</fullName>
    </submittedName>
</protein>
<dbReference type="EMBL" id="JAAAIN010005198">
    <property type="protein sequence ID" value="KAG0275654.1"/>
    <property type="molecule type" value="Genomic_DNA"/>
</dbReference>
<evidence type="ECO:0000313" key="3">
    <source>
        <dbReference type="Proteomes" id="UP000823405"/>
    </source>
</evidence>
<name>A0A9P6QLS8_9FUNG</name>
<feature type="compositionally biased region" description="Low complexity" evidence="1">
    <location>
        <begin position="39"/>
        <end position="48"/>
    </location>
</feature>
<feature type="non-terminal residue" evidence="2">
    <location>
        <position position="1"/>
    </location>
</feature>